<feature type="region of interest" description="Disordered" evidence="1">
    <location>
        <begin position="150"/>
        <end position="188"/>
    </location>
</feature>
<evidence type="ECO:0000256" key="1">
    <source>
        <dbReference type="SAM" id="MobiDB-lite"/>
    </source>
</evidence>
<organism evidence="3 4">
    <name type="scientific">Iris pallida</name>
    <name type="common">Sweet iris</name>
    <dbReference type="NCBI Taxonomy" id="29817"/>
    <lineage>
        <taxon>Eukaryota</taxon>
        <taxon>Viridiplantae</taxon>
        <taxon>Streptophyta</taxon>
        <taxon>Embryophyta</taxon>
        <taxon>Tracheophyta</taxon>
        <taxon>Spermatophyta</taxon>
        <taxon>Magnoliopsida</taxon>
        <taxon>Liliopsida</taxon>
        <taxon>Asparagales</taxon>
        <taxon>Iridaceae</taxon>
        <taxon>Iridoideae</taxon>
        <taxon>Irideae</taxon>
        <taxon>Iris</taxon>
    </lineage>
</organism>
<proteinExistence type="predicted"/>
<feature type="compositionally biased region" description="Low complexity" evidence="1">
    <location>
        <begin position="33"/>
        <end position="51"/>
    </location>
</feature>
<accession>A0AAX6GMR7</accession>
<reference evidence="3" key="2">
    <citation type="submission" date="2023-04" db="EMBL/GenBank/DDBJ databases">
        <authorList>
            <person name="Bruccoleri R.E."/>
            <person name="Oakeley E.J."/>
            <person name="Faust A.-M."/>
            <person name="Dessus-Babus S."/>
            <person name="Altorfer M."/>
            <person name="Burckhardt D."/>
            <person name="Oertli M."/>
            <person name="Naumann U."/>
            <person name="Petersen F."/>
            <person name="Wong J."/>
        </authorList>
    </citation>
    <scope>NUCLEOTIDE SEQUENCE</scope>
    <source>
        <strain evidence="3">GSM-AAB239-AS_SAM_17_03QT</strain>
        <tissue evidence="3">Leaf</tissue>
    </source>
</reference>
<keyword evidence="2" id="KW-0732">Signal</keyword>
<dbReference type="Proteomes" id="UP001140949">
    <property type="component" value="Unassembled WGS sequence"/>
</dbReference>
<evidence type="ECO:0000313" key="4">
    <source>
        <dbReference type="Proteomes" id="UP001140949"/>
    </source>
</evidence>
<feature type="compositionally biased region" description="Acidic residues" evidence="1">
    <location>
        <begin position="162"/>
        <end position="172"/>
    </location>
</feature>
<evidence type="ECO:0000313" key="3">
    <source>
        <dbReference type="EMBL" id="KAJ6830046.1"/>
    </source>
</evidence>
<name>A0AAX6GMR7_IRIPA</name>
<dbReference type="EMBL" id="JANAVB010017998">
    <property type="protein sequence ID" value="KAJ6830046.1"/>
    <property type="molecule type" value="Genomic_DNA"/>
</dbReference>
<feature type="chain" id="PRO_5043859037" evidence="2">
    <location>
        <begin position="26"/>
        <end position="207"/>
    </location>
</feature>
<dbReference type="AlphaFoldDB" id="A0AAX6GMR7"/>
<gene>
    <name evidence="3" type="ORF">M6B38_125855</name>
</gene>
<comment type="caution">
    <text evidence="3">The sequence shown here is derived from an EMBL/GenBank/DDBJ whole genome shotgun (WGS) entry which is preliminary data.</text>
</comment>
<evidence type="ECO:0000256" key="2">
    <source>
        <dbReference type="SAM" id="SignalP"/>
    </source>
</evidence>
<feature type="signal peptide" evidence="2">
    <location>
        <begin position="1"/>
        <end position="25"/>
    </location>
</feature>
<sequence>MSTPTSAVTLSVLLLLSHLFLSSHSLQDPTTTVAVSATESGSGSESEPSTAVDPKEEPYQTVVFHQSESDGPVDPDLIAHSFRLPSHRHQHHQRLHGLRCGGGGGGGGHRRPVGDGTIRLPSMQRGLGGGRGPFVEIAAEDFEQQMKRARKEKKWMRKERKDDDDSDSDDEFEHEKKRMKRPRREGTWGFMDRVLEKAQALVRIKAF</sequence>
<reference evidence="3" key="1">
    <citation type="journal article" date="2023" name="GigaByte">
        <title>Genome assembly of the bearded iris, Iris pallida Lam.</title>
        <authorList>
            <person name="Bruccoleri R.E."/>
            <person name="Oakeley E.J."/>
            <person name="Faust A.M.E."/>
            <person name="Altorfer M."/>
            <person name="Dessus-Babus S."/>
            <person name="Burckhardt D."/>
            <person name="Oertli M."/>
            <person name="Naumann U."/>
            <person name="Petersen F."/>
            <person name="Wong J."/>
        </authorList>
    </citation>
    <scope>NUCLEOTIDE SEQUENCE</scope>
    <source>
        <strain evidence="3">GSM-AAB239-AS_SAM_17_03QT</strain>
    </source>
</reference>
<protein>
    <submittedName>
        <fullName evidence="3">Basic proline-rich protein-like</fullName>
    </submittedName>
</protein>
<feature type="region of interest" description="Disordered" evidence="1">
    <location>
        <begin position="28"/>
        <end position="55"/>
    </location>
</feature>
<keyword evidence="4" id="KW-1185">Reference proteome</keyword>